<dbReference type="RefSeq" id="WP_061854342.1">
    <property type="nucleotide sequence ID" value="NZ_BKAQ01000002.1"/>
</dbReference>
<keyword evidence="5" id="KW-1185">Reference proteome</keyword>
<dbReference type="EMBL" id="LUGM01000002">
    <property type="protein sequence ID" value="KYH14156.1"/>
    <property type="molecule type" value="Genomic_DNA"/>
</dbReference>
<dbReference type="AlphaFoldDB" id="A0A151A473"/>
<gene>
    <name evidence="3" type="ORF">A0131_05105</name>
    <name evidence="2" type="ORF">SKL01_03400</name>
</gene>
<dbReference type="Proteomes" id="UP000075418">
    <property type="component" value="Unassembled WGS sequence"/>
</dbReference>
<reference evidence="3 4" key="1">
    <citation type="submission" date="2016-02" db="EMBL/GenBank/DDBJ databases">
        <title>Draft genome sequence of hydrocarbon degrading Staphylococcus saprophyticus Strain CNV2, isolated from crude-oil contaminated soil from Noonmati Oil Refinery, Guwahati, Assam, India.</title>
        <authorList>
            <person name="Mukherjee A."/>
            <person name="Chettri B."/>
            <person name="Langpoklakpam J."/>
            <person name="Singh A.K."/>
            <person name="Chattopadhyay D.J."/>
        </authorList>
    </citation>
    <scope>NUCLEOTIDE SEQUENCE [LARGE SCALE GENOMIC DNA]</scope>
    <source>
        <strain evidence="3 4">CNV2</strain>
    </source>
</reference>
<proteinExistence type="predicted"/>
<evidence type="ECO:0000313" key="2">
    <source>
        <dbReference type="EMBL" id="GEP81162.1"/>
    </source>
</evidence>
<dbReference type="Proteomes" id="UP000321040">
    <property type="component" value="Unassembled WGS sequence"/>
</dbReference>
<comment type="caution">
    <text evidence="3">The sequence shown here is derived from an EMBL/GenBank/DDBJ whole genome shotgun (WGS) entry which is preliminary data.</text>
</comment>
<sequence>MSEFIERKEFDQFEKRIEDNFKSLNSKIDRLPITFEDKIEKHVNNAKFRIIMWIIGTAIATGSLILGVIGLGAKILGLY</sequence>
<keyword evidence="1" id="KW-0472">Membrane</keyword>
<reference evidence="2 5" key="2">
    <citation type="submission" date="2019-07" db="EMBL/GenBank/DDBJ databases">
        <title>Whole genome shotgun sequence of Staphylococcus kloosii NBRC 109624.</title>
        <authorList>
            <person name="Hosoyama A."/>
            <person name="Uohara A."/>
            <person name="Ohji S."/>
            <person name="Ichikawa N."/>
        </authorList>
    </citation>
    <scope>NUCLEOTIDE SEQUENCE [LARGE SCALE GENOMIC DNA]</scope>
    <source>
        <strain evidence="2 5">NBRC 109624</strain>
    </source>
</reference>
<dbReference type="GeneID" id="69905054"/>
<evidence type="ECO:0000313" key="5">
    <source>
        <dbReference type="Proteomes" id="UP000321040"/>
    </source>
</evidence>
<dbReference type="KEGG" id="skl:C7J89_06840"/>
<evidence type="ECO:0000256" key="1">
    <source>
        <dbReference type="SAM" id="Phobius"/>
    </source>
</evidence>
<keyword evidence="1" id="KW-0812">Transmembrane</keyword>
<evidence type="ECO:0000313" key="4">
    <source>
        <dbReference type="Proteomes" id="UP000075418"/>
    </source>
</evidence>
<accession>A0A151A473</accession>
<protein>
    <submittedName>
        <fullName evidence="3">Uncharacterized protein</fullName>
    </submittedName>
</protein>
<keyword evidence="1" id="KW-1133">Transmembrane helix</keyword>
<evidence type="ECO:0000313" key="3">
    <source>
        <dbReference type="EMBL" id="KYH14156.1"/>
    </source>
</evidence>
<feature type="transmembrane region" description="Helical" evidence="1">
    <location>
        <begin position="50"/>
        <end position="73"/>
    </location>
</feature>
<dbReference type="EMBL" id="BKAQ01000002">
    <property type="protein sequence ID" value="GEP81162.1"/>
    <property type="molecule type" value="Genomic_DNA"/>
</dbReference>
<organism evidence="3 4">
    <name type="scientific">Staphylococcus kloosii</name>
    <dbReference type="NCBI Taxonomy" id="29384"/>
    <lineage>
        <taxon>Bacteria</taxon>
        <taxon>Bacillati</taxon>
        <taxon>Bacillota</taxon>
        <taxon>Bacilli</taxon>
        <taxon>Bacillales</taxon>
        <taxon>Staphylococcaceae</taxon>
        <taxon>Staphylococcus</taxon>
    </lineage>
</organism>
<dbReference type="OrthoDB" id="2414077at2"/>
<name>A0A151A473_9STAP</name>